<protein>
    <submittedName>
        <fullName evidence="2">Uncharacterized protein YpuA, DUF1002 family</fullName>
    </submittedName>
</protein>
<feature type="region of interest" description="Disordered" evidence="1">
    <location>
        <begin position="302"/>
        <end position="332"/>
    </location>
</feature>
<dbReference type="Proteomes" id="UP000198619">
    <property type="component" value="Unassembled WGS sequence"/>
</dbReference>
<evidence type="ECO:0000313" key="2">
    <source>
        <dbReference type="EMBL" id="SFA83783.1"/>
    </source>
</evidence>
<reference evidence="2 3" key="1">
    <citation type="submission" date="2016-10" db="EMBL/GenBank/DDBJ databases">
        <authorList>
            <person name="de Groot N.N."/>
        </authorList>
    </citation>
    <scope>NUCLEOTIDE SEQUENCE [LARGE SCALE GENOMIC DNA]</scope>
    <source>
        <strain evidence="2 3">DSM 12271</strain>
    </source>
</reference>
<accession>A0A1I0W6X4</accession>
<dbReference type="Pfam" id="PF06207">
    <property type="entry name" value="DUF1002"/>
    <property type="match status" value="1"/>
</dbReference>
<dbReference type="OrthoDB" id="9810153at2"/>
<dbReference type="RefSeq" id="WP_090038836.1">
    <property type="nucleotide sequence ID" value="NZ_FOKI01000004.1"/>
</dbReference>
<evidence type="ECO:0000313" key="3">
    <source>
        <dbReference type="Proteomes" id="UP000198619"/>
    </source>
</evidence>
<dbReference type="AlphaFoldDB" id="A0A1I0W6X4"/>
<sequence>MLKQRILKSISKILLGVLTISTVISLPGNEAKADAMKVVTLGADLTQQQKDDMLKYFNVKKDEANILEVNITEEKKYLGKIAPPEQLGSKSISSSYVEPTSKGGINVKTNNLYWVTDSMITNALITAGITNATVIASAPFKVSGTAALTGILKGFENSESGKKIDENKKEVANEELVVTGKLGDKIGQDEAAKAINEIKKDVVKEKPKTDKEIEKLVSNVTNSYGSKLSDEDVKNVTSLMSKINGLDLDFKQIKDQLNDVSKKLKDQLNSDEAKGFFSKVKDFFSGMWESISDFFSNLLSSEEKATEEPKTDKNNTQPTNDNNSKNENNTKK</sequence>
<name>A0A1I0W6X4_9CLOT</name>
<feature type="compositionally biased region" description="Basic and acidic residues" evidence="1">
    <location>
        <begin position="302"/>
        <end position="313"/>
    </location>
</feature>
<evidence type="ECO:0000256" key="1">
    <source>
        <dbReference type="SAM" id="MobiDB-lite"/>
    </source>
</evidence>
<dbReference type="InterPro" id="IPR009343">
    <property type="entry name" value="DUF1002"/>
</dbReference>
<organism evidence="2 3">
    <name type="scientific">Clostridium frigidicarnis</name>
    <dbReference type="NCBI Taxonomy" id="84698"/>
    <lineage>
        <taxon>Bacteria</taxon>
        <taxon>Bacillati</taxon>
        <taxon>Bacillota</taxon>
        <taxon>Clostridia</taxon>
        <taxon>Eubacteriales</taxon>
        <taxon>Clostridiaceae</taxon>
        <taxon>Clostridium</taxon>
    </lineage>
</organism>
<dbReference type="EMBL" id="FOKI01000004">
    <property type="protein sequence ID" value="SFA83783.1"/>
    <property type="molecule type" value="Genomic_DNA"/>
</dbReference>
<feature type="compositionally biased region" description="Low complexity" evidence="1">
    <location>
        <begin position="320"/>
        <end position="332"/>
    </location>
</feature>
<proteinExistence type="predicted"/>
<keyword evidence="3" id="KW-1185">Reference proteome</keyword>
<gene>
    <name evidence="2" type="ORF">SAMN04488528_100451</name>
</gene>